<feature type="transmembrane region" description="Helical" evidence="1">
    <location>
        <begin position="23"/>
        <end position="45"/>
    </location>
</feature>
<gene>
    <name evidence="2" type="ORF">AB870_25720</name>
</gene>
<keyword evidence="1" id="KW-0472">Membrane</keyword>
<organism evidence="2 3">
    <name type="scientific">Pandoraea faecigallinarum</name>
    <dbReference type="NCBI Taxonomy" id="656179"/>
    <lineage>
        <taxon>Bacteria</taxon>
        <taxon>Pseudomonadati</taxon>
        <taxon>Pseudomonadota</taxon>
        <taxon>Betaproteobacteria</taxon>
        <taxon>Burkholderiales</taxon>
        <taxon>Burkholderiaceae</taxon>
        <taxon>Pandoraea</taxon>
    </lineage>
</organism>
<proteinExistence type="predicted"/>
<evidence type="ECO:0000313" key="2">
    <source>
        <dbReference type="EMBL" id="ANI21627.1"/>
    </source>
</evidence>
<dbReference type="AlphaFoldDB" id="A0A173GZL9"/>
<keyword evidence="1" id="KW-1133">Transmembrane helix</keyword>
<keyword evidence="1" id="KW-0812">Transmembrane</keyword>
<protein>
    <submittedName>
        <fullName evidence="2">Uncharacterized protein</fullName>
    </submittedName>
</protein>
<name>A0A173GZL9_9BURK</name>
<reference evidence="2" key="1">
    <citation type="submission" date="2016-06" db="EMBL/GenBank/DDBJ databases">
        <title>Complete Genome Sequence of Pandoraea faecigallinarum DSM-23572.</title>
        <authorList>
            <person name="Yong D."/>
            <person name="Ee R."/>
            <person name="Lim Y.-L."/>
            <person name="Yin W.-F."/>
            <person name="Chan K.-G."/>
        </authorList>
    </citation>
    <scope>NUCLEOTIDE SEQUENCE</scope>
    <source>
        <strain evidence="2">DSM 23572</strain>
    </source>
</reference>
<evidence type="ECO:0000256" key="1">
    <source>
        <dbReference type="SAM" id="Phobius"/>
    </source>
</evidence>
<dbReference type="EMBL" id="CP011807">
    <property type="protein sequence ID" value="ANI21627.1"/>
    <property type="molecule type" value="Genomic_DNA"/>
</dbReference>
<dbReference type="Proteomes" id="UP000035651">
    <property type="component" value="Chromosome"/>
</dbReference>
<evidence type="ECO:0000313" key="3">
    <source>
        <dbReference type="Proteomes" id="UP000035651"/>
    </source>
</evidence>
<keyword evidence="3" id="KW-1185">Reference proteome</keyword>
<sequence length="65" mass="7347">MVSDLKKRPEAVSLQQRLATSGALSLSAIFIMINRMDLIVGIMLFRVNRKKFPAGTRRDDRVGEQ</sequence>
<accession>A0A173GZL9</accession>